<evidence type="ECO:0000256" key="3">
    <source>
        <dbReference type="ARBA" id="ARBA00022801"/>
    </source>
</evidence>
<comment type="caution">
    <text evidence="6">The sequence shown here is derived from an EMBL/GenBank/DDBJ whole genome shotgun (WGS) entry which is preliminary data.</text>
</comment>
<comment type="similarity">
    <text evidence="1">Belongs to the sulfatase family.</text>
</comment>
<dbReference type="InterPro" id="IPR000917">
    <property type="entry name" value="Sulfatase_N"/>
</dbReference>
<evidence type="ECO:0000259" key="5">
    <source>
        <dbReference type="Pfam" id="PF00884"/>
    </source>
</evidence>
<feature type="domain" description="Sulfatase N-terminal" evidence="5">
    <location>
        <begin position="31"/>
        <end position="337"/>
    </location>
</feature>
<dbReference type="InterPro" id="IPR024607">
    <property type="entry name" value="Sulfatase_CS"/>
</dbReference>
<evidence type="ECO:0000256" key="4">
    <source>
        <dbReference type="ARBA" id="ARBA00022837"/>
    </source>
</evidence>
<dbReference type="Pfam" id="PF00884">
    <property type="entry name" value="Sulfatase"/>
    <property type="match status" value="1"/>
</dbReference>
<keyword evidence="7" id="KW-1185">Reference proteome</keyword>
<protein>
    <submittedName>
        <fullName evidence="6">Arylsulfatase</fullName>
    </submittedName>
</protein>
<dbReference type="EMBL" id="JAVRHR010000003">
    <property type="protein sequence ID" value="MDT0607875.1"/>
    <property type="molecule type" value="Genomic_DNA"/>
</dbReference>
<dbReference type="InterPro" id="IPR017850">
    <property type="entry name" value="Alkaline_phosphatase_core_sf"/>
</dbReference>
<dbReference type="CDD" id="cd16146">
    <property type="entry name" value="ARS_like"/>
    <property type="match status" value="1"/>
</dbReference>
<evidence type="ECO:0000313" key="7">
    <source>
        <dbReference type="Proteomes" id="UP001255246"/>
    </source>
</evidence>
<dbReference type="RefSeq" id="WP_311352058.1">
    <property type="nucleotide sequence ID" value="NZ_JAVRHR010000003.1"/>
</dbReference>
<gene>
    <name evidence="6" type="ORF">RM706_12575</name>
</gene>
<keyword evidence="2" id="KW-0479">Metal-binding</keyword>
<dbReference type="PROSITE" id="PS00523">
    <property type="entry name" value="SULFATASE_1"/>
    <property type="match status" value="1"/>
</dbReference>
<keyword evidence="3" id="KW-0378">Hydrolase</keyword>
<evidence type="ECO:0000256" key="2">
    <source>
        <dbReference type="ARBA" id="ARBA00022723"/>
    </source>
</evidence>
<dbReference type="Gene3D" id="2.60.120.260">
    <property type="entry name" value="Galactose-binding domain-like"/>
    <property type="match status" value="1"/>
</dbReference>
<organism evidence="6 7">
    <name type="scientific">Croceitalea rosinachiae</name>
    <dbReference type="NCBI Taxonomy" id="3075596"/>
    <lineage>
        <taxon>Bacteria</taxon>
        <taxon>Pseudomonadati</taxon>
        <taxon>Bacteroidota</taxon>
        <taxon>Flavobacteriia</taxon>
        <taxon>Flavobacteriales</taxon>
        <taxon>Flavobacteriaceae</taxon>
        <taxon>Croceitalea</taxon>
    </lineage>
</organism>
<dbReference type="PROSITE" id="PS51257">
    <property type="entry name" value="PROKAR_LIPOPROTEIN"/>
    <property type="match status" value="1"/>
</dbReference>
<name>A0ABU3ADB0_9FLAO</name>
<dbReference type="InterPro" id="IPR050738">
    <property type="entry name" value="Sulfatase"/>
</dbReference>
<dbReference type="PANTHER" id="PTHR42693:SF53">
    <property type="entry name" value="ENDO-4-O-SULFATASE"/>
    <property type="match status" value="1"/>
</dbReference>
<dbReference type="Proteomes" id="UP001255246">
    <property type="component" value="Unassembled WGS sequence"/>
</dbReference>
<dbReference type="SUPFAM" id="SSF53649">
    <property type="entry name" value="Alkaline phosphatase-like"/>
    <property type="match status" value="1"/>
</dbReference>
<keyword evidence="4" id="KW-0106">Calcium</keyword>
<proteinExistence type="inferred from homology"/>
<evidence type="ECO:0000256" key="1">
    <source>
        <dbReference type="ARBA" id="ARBA00008779"/>
    </source>
</evidence>
<evidence type="ECO:0000313" key="6">
    <source>
        <dbReference type="EMBL" id="MDT0607875.1"/>
    </source>
</evidence>
<reference evidence="6 7" key="1">
    <citation type="submission" date="2023-09" db="EMBL/GenBank/DDBJ databases">
        <authorList>
            <person name="Rey-Velasco X."/>
        </authorList>
    </citation>
    <scope>NUCLEOTIDE SEQUENCE [LARGE SCALE GENOMIC DNA]</scope>
    <source>
        <strain evidence="6 7">F388</strain>
    </source>
</reference>
<dbReference type="PANTHER" id="PTHR42693">
    <property type="entry name" value="ARYLSULFATASE FAMILY MEMBER"/>
    <property type="match status" value="1"/>
</dbReference>
<dbReference type="Gene3D" id="3.40.720.10">
    <property type="entry name" value="Alkaline Phosphatase, subunit A"/>
    <property type="match status" value="1"/>
</dbReference>
<accession>A0ABU3ADB0</accession>
<sequence>MKLFNNVLLLASALFFSSCEQKVKKDEFNRPNIIVILTDDQGWGDLSFNGNTNLNTPNIDSIAFQGAVMENFFVQPVCSPTRAELLTGQYFSRLGVYATSEGGERMNLGVPTIAEIFKKSGYKTAAYGKWHNGTQPPYHPNSRGFDDFYGFCSGHWGNYFSPMLEYNGIITKGNGFLVDDLFNHGIEFISQNKESPFLVYLPINTPHSPMQSPDKYWNRFKDKELDLKYGGKEYEDEQFTKAALAMVENVDWNVGRLNRHLKRLGLEENTIVIYMSDNGPNGWRWNGGLRGKKGSTDEGGVKSPFFMKWPKKITSGLRSAQIMGTVDLLPTLASLAQVPLSDTLDLNGVDLSINLLSKKEEIKDRTIYNHWNGKTSIRTQKYRLDQENRLYDMVSDLGQKNDISKNNLAIKDSLITLKKIWEEEVNVSFRPKTKRLFPIGASGYNFTQLPARDGIAHGNIKRSNRWPNDSFYVNWTSKNDSITWDVNVLESGTFEVFLYYTCKAEDLGTELELKFKDSKIIKKITEAHNPPLIGAEKDRFPRMESYVKDFKAIKMGEIYLDKGIGQLNLKAITMLGSGVIDFRLLNFKRK</sequence>